<keyword evidence="7" id="KW-0029">Amino-acid transport</keyword>
<reference evidence="10 11" key="1">
    <citation type="submission" date="2016-10" db="EMBL/GenBank/DDBJ databases">
        <authorList>
            <person name="de Groot N.N."/>
        </authorList>
    </citation>
    <scope>NUCLEOTIDE SEQUENCE [LARGE SCALE GENOMIC DNA]</scope>
    <source>
        <strain evidence="10 11">DSM 18346</strain>
    </source>
</reference>
<dbReference type="STRING" id="393762.SAMN05660472_00380"/>
<evidence type="ECO:0000256" key="2">
    <source>
        <dbReference type="ARBA" id="ARBA00022448"/>
    </source>
</evidence>
<organism evidence="10 11">
    <name type="scientific">Natronincola ferrireducens</name>
    <dbReference type="NCBI Taxonomy" id="393762"/>
    <lineage>
        <taxon>Bacteria</taxon>
        <taxon>Bacillati</taxon>
        <taxon>Bacillota</taxon>
        <taxon>Clostridia</taxon>
        <taxon>Peptostreptococcales</taxon>
        <taxon>Natronincolaceae</taxon>
        <taxon>Natronincola</taxon>
    </lineage>
</organism>
<evidence type="ECO:0000313" key="10">
    <source>
        <dbReference type="EMBL" id="SDJ96021.1"/>
    </source>
</evidence>
<dbReference type="GO" id="GO:0006865">
    <property type="term" value="P:amino acid transport"/>
    <property type="evidence" value="ECO:0007669"/>
    <property type="project" value="UniProtKB-KW"/>
</dbReference>
<dbReference type="SMART" id="SM00382">
    <property type="entry name" value="AAA"/>
    <property type="match status" value="1"/>
</dbReference>
<keyword evidence="5 10" id="KW-0067">ATP-binding</keyword>
<keyword evidence="3" id="KW-1003">Cell membrane</keyword>
<evidence type="ECO:0000256" key="6">
    <source>
        <dbReference type="ARBA" id="ARBA00022967"/>
    </source>
</evidence>
<protein>
    <submittedName>
        <fullName evidence="10">D-methionine transport system ATP-binding protein</fullName>
    </submittedName>
</protein>
<dbReference type="PROSITE" id="PS50893">
    <property type="entry name" value="ABC_TRANSPORTER_2"/>
    <property type="match status" value="1"/>
</dbReference>
<dbReference type="InterPro" id="IPR027417">
    <property type="entry name" value="P-loop_NTPase"/>
</dbReference>
<evidence type="ECO:0000256" key="4">
    <source>
        <dbReference type="ARBA" id="ARBA00022741"/>
    </source>
</evidence>
<keyword evidence="8" id="KW-0472">Membrane</keyword>
<dbReference type="SUPFAM" id="SSF52540">
    <property type="entry name" value="P-loop containing nucleoside triphosphate hydrolases"/>
    <property type="match status" value="1"/>
</dbReference>
<dbReference type="InterPro" id="IPR041701">
    <property type="entry name" value="MetN_ABC"/>
</dbReference>
<comment type="similarity">
    <text evidence="1">Belongs to the ABC transporter superfamily.</text>
</comment>
<dbReference type="EMBL" id="FNFP01000001">
    <property type="protein sequence ID" value="SDJ96021.1"/>
    <property type="molecule type" value="Genomic_DNA"/>
</dbReference>
<dbReference type="GO" id="GO:0005524">
    <property type="term" value="F:ATP binding"/>
    <property type="evidence" value="ECO:0007669"/>
    <property type="project" value="UniProtKB-KW"/>
</dbReference>
<dbReference type="Pfam" id="PF00005">
    <property type="entry name" value="ABC_tran"/>
    <property type="match status" value="1"/>
</dbReference>
<accession>A0A1G8XZU1</accession>
<evidence type="ECO:0000256" key="1">
    <source>
        <dbReference type="ARBA" id="ARBA00005417"/>
    </source>
</evidence>
<dbReference type="GO" id="GO:0005886">
    <property type="term" value="C:plasma membrane"/>
    <property type="evidence" value="ECO:0007669"/>
    <property type="project" value="UniProtKB-ARBA"/>
</dbReference>
<dbReference type="InterPro" id="IPR017871">
    <property type="entry name" value="ABC_transporter-like_CS"/>
</dbReference>
<gene>
    <name evidence="10" type="ORF">SAMN05660472_00380</name>
</gene>
<keyword evidence="6" id="KW-1278">Translocase</keyword>
<evidence type="ECO:0000256" key="3">
    <source>
        <dbReference type="ARBA" id="ARBA00022475"/>
    </source>
</evidence>
<evidence type="ECO:0000256" key="8">
    <source>
        <dbReference type="ARBA" id="ARBA00023136"/>
    </source>
</evidence>
<dbReference type="PANTHER" id="PTHR43166:SF30">
    <property type="entry name" value="METHIONINE IMPORT ATP-BINDING PROTEIN METN"/>
    <property type="match status" value="1"/>
</dbReference>
<dbReference type="Gene3D" id="3.40.50.300">
    <property type="entry name" value="P-loop containing nucleotide triphosphate hydrolases"/>
    <property type="match status" value="1"/>
</dbReference>
<dbReference type="CDD" id="cd03258">
    <property type="entry name" value="ABC_MetN_methionine_transporter"/>
    <property type="match status" value="1"/>
</dbReference>
<dbReference type="PANTHER" id="PTHR43166">
    <property type="entry name" value="AMINO ACID IMPORT ATP-BINDING PROTEIN"/>
    <property type="match status" value="1"/>
</dbReference>
<dbReference type="InterPro" id="IPR003593">
    <property type="entry name" value="AAA+_ATPase"/>
</dbReference>
<name>A0A1G8XZU1_9FIRM</name>
<evidence type="ECO:0000256" key="5">
    <source>
        <dbReference type="ARBA" id="ARBA00022840"/>
    </source>
</evidence>
<dbReference type="OrthoDB" id="9804199at2"/>
<dbReference type="FunFam" id="3.40.50.300:FF:000056">
    <property type="entry name" value="Cell division ATP-binding protein FtsE"/>
    <property type="match status" value="1"/>
</dbReference>
<dbReference type="PROSITE" id="PS00211">
    <property type="entry name" value="ABC_TRANSPORTER_1"/>
    <property type="match status" value="1"/>
</dbReference>
<evidence type="ECO:0000256" key="7">
    <source>
        <dbReference type="ARBA" id="ARBA00022970"/>
    </source>
</evidence>
<dbReference type="InterPro" id="IPR003439">
    <property type="entry name" value="ABC_transporter-like_ATP-bd"/>
</dbReference>
<dbReference type="InterPro" id="IPR050086">
    <property type="entry name" value="MetN_ABC_transporter-like"/>
</dbReference>
<dbReference type="Proteomes" id="UP000198718">
    <property type="component" value="Unassembled WGS sequence"/>
</dbReference>
<feature type="domain" description="ABC transporter" evidence="9">
    <location>
        <begin position="2"/>
        <end position="241"/>
    </location>
</feature>
<evidence type="ECO:0000259" key="9">
    <source>
        <dbReference type="PROSITE" id="PS50893"/>
    </source>
</evidence>
<dbReference type="GO" id="GO:0016887">
    <property type="term" value="F:ATP hydrolysis activity"/>
    <property type="evidence" value="ECO:0007669"/>
    <property type="project" value="InterPro"/>
</dbReference>
<keyword evidence="2" id="KW-0813">Transport</keyword>
<dbReference type="AlphaFoldDB" id="A0A1G8XZU1"/>
<evidence type="ECO:0000313" key="11">
    <source>
        <dbReference type="Proteomes" id="UP000198718"/>
    </source>
</evidence>
<keyword evidence="4" id="KW-0547">Nucleotide-binding</keyword>
<keyword evidence="11" id="KW-1185">Reference proteome</keyword>
<sequence length="265" mass="29698">MIELKNISKLYESKEGNVLALKNISLTVDKGDIYGIMGLSGAGKSTLIRCINLLEKPTSGEVRIDGIDLTKLSPNNLRKCRRDMGMIFQNYHLLTSRTVEKNVAYPLELDGMKKDEIKIRVHQLLELVGLQDKKNHYPSQLSGGQRQRVAIARALATNPKILLSDEATSALDPITSRSILNLLREINEKLDITVVLITHQMEVIQQICKKVAVLKDGEIVERGCVNQIFKTPQHPYTNLLLGNKAFEKHQPIPLDLFRNVKVGGL</sequence>
<proteinExistence type="inferred from homology"/>
<dbReference type="RefSeq" id="WP_090551545.1">
    <property type="nucleotide sequence ID" value="NZ_FNFP01000001.1"/>
</dbReference>